<sequence>MRLLYSVSSLLGHSNIKTTEKYLHNDLEKLKIDISNVSLKEKVISLAKIQNVDNSSPSKTGTVKPSPGRH</sequence>
<name>A0A286TVE2_9BACT</name>
<accession>A0A286TVE2</accession>
<dbReference type="InterPro" id="IPR011010">
    <property type="entry name" value="DNA_brk_join_enz"/>
</dbReference>
<comment type="caution">
    <text evidence="2">The sequence shown here is derived from an EMBL/GenBank/DDBJ whole genome shotgun (WGS) entry which is preliminary data.</text>
</comment>
<keyword evidence="1" id="KW-0233">DNA recombination</keyword>
<dbReference type="InterPro" id="IPR013762">
    <property type="entry name" value="Integrase-like_cat_sf"/>
</dbReference>
<organism evidence="2 3">
    <name type="scientific">Candidatus Scalindua japonica</name>
    <dbReference type="NCBI Taxonomy" id="1284222"/>
    <lineage>
        <taxon>Bacteria</taxon>
        <taxon>Pseudomonadati</taxon>
        <taxon>Planctomycetota</taxon>
        <taxon>Candidatus Brocadiia</taxon>
        <taxon>Candidatus Brocadiales</taxon>
        <taxon>Candidatus Scalinduaceae</taxon>
        <taxon>Candidatus Scalindua</taxon>
    </lineage>
</organism>
<evidence type="ECO:0000313" key="3">
    <source>
        <dbReference type="Proteomes" id="UP000218542"/>
    </source>
</evidence>
<evidence type="ECO:0000256" key="1">
    <source>
        <dbReference type="ARBA" id="ARBA00023172"/>
    </source>
</evidence>
<dbReference type="SUPFAM" id="SSF56349">
    <property type="entry name" value="DNA breaking-rejoining enzymes"/>
    <property type="match status" value="1"/>
</dbReference>
<dbReference type="Gene3D" id="1.10.443.10">
    <property type="entry name" value="Intergrase catalytic core"/>
    <property type="match status" value="1"/>
</dbReference>
<dbReference type="Proteomes" id="UP000218542">
    <property type="component" value="Unassembled WGS sequence"/>
</dbReference>
<dbReference type="GO" id="GO:0003677">
    <property type="term" value="F:DNA binding"/>
    <property type="evidence" value="ECO:0007669"/>
    <property type="project" value="InterPro"/>
</dbReference>
<protein>
    <submittedName>
        <fullName evidence="2">Site-specific recombinase</fullName>
    </submittedName>
</protein>
<reference evidence="3" key="1">
    <citation type="journal article" date="2017" name="Environ. Microbiol. Rep.">
        <title>Genetic Diversity of Marine Anaerobic Ammonium-Oxidizing Bacteria as Revealed by Genomic and Proteomic Analyses of 'Candidatus Scalindua japonica'.</title>
        <authorList>
            <person name="Oshiki M."/>
            <person name="Mizuto K."/>
            <person name="Kimura Z."/>
            <person name="Kindaichi T."/>
            <person name="Satoh H."/>
            <person name="Okabe S."/>
        </authorList>
    </citation>
    <scope>NUCLEOTIDE SEQUENCE [LARGE SCALE GENOMIC DNA]</scope>
    <source>
        <strain evidence="3">husup-a2</strain>
    </source>
</reference>
<dbReference type="EMBL" id="BAOS01000004">
    <property type="protein sequence ID" value="GAX59890.1"/>
    <property type="molecule type" value="Genomic_DNA"/>
</dbReference>
<dbReference type="GO" id="GO:0015074">
    <property type="term" value="P:DNA integration"/>
    <property type="evidence" value="ECO:0007669"/>
    <property type="project" value="InterPro"/>
</dbReference>
<proteinExistence type="predicted"/>
<gene>
    <name evidence="2" type="ORF">SCALIN_C04_0378</name>
</gene>
<evidence type="ECO:0000313" key="2">
    <source>
        <dbReference type="EMBL" id="GAX59890.1"/>
    </source>
</evidence>
<dbReference type="AlphaFoldDB" id="A0A286TVE2"/>
<keyword evidence="3" id="KW-1185">Reference proteome</keyword>
<dbReference type="GO" id="GO:0006310">
    <property type="term" value="P:DNA recombination"/>
    <property type="evidence" value="ECO:0007669"/>
    <property type="project" value="UniProtKB-KW"/>
</dbReference>